<organism evidence="2 3">
    <name type="scientific">Falsiroseomonas frigidaquae</name>
    <dbReference type="NCBI Taxonomy" id="487318"/>
    <lineage>
        <taxon>Bacteria</taxon>
        <taxon>Pseudomonadati</taxon>
        <taxon>Pseudomonadota</taxon>
        <taxon>Alphaproteobacteria</taxon>
        <taxon>Acetobacterales</taxon>
        <taxon>Roseomonadaceae</taxon>
        <taxon>Falsiroseomonas</taxon>
    </lineage>
</organism>
<keyword evidence="3" id="KW-1185">Reference proteome</keyword>
<dbReference type="SUPFAM" id="SSF53756">
    <property type="entry name" value="UDP-Glycosyltransferase/glycogen phosphorylase"/>
    <property type="match status" value="1"/>
</dbReference>
<feature type="region of interest" description="Disordered" evidence="1">
    <location>
        <begin position="1"/>
        <end position="21"/>
    </location>
</feature>
<comment type="caution">
    <text evidence="2">The sequence shown here is derived from an EMBL/GenBank/DDBJ whole genome shotgun (WGS) entry which is preliminary data.</text>
</comment>
<dbReference type="EMBL" id="JAAVTX010000007">
    <property type="protein sequence ID" value="NKE47693.1"/>
    <property type="molecule type" value="Genomic_DNA"/>
</dbReference>
<dbReference type="RefSeq" id="WP_168053351.1">
    <property type="nucleotide sequence ID" value="NZ_JAATJR010000007.1"/>
</dbReference>
<reference evidence="2 3" key="1">
    <citation type="submission" date="2020-03" db="EMBL/GenBank/DDBJ databases">
        <title>Roseomonas selenitidurans sp. nov. isolated from soil.</title>
        <authorList>
            <person name="Liu H."/>
        </authorList>
    </citation>
    <scope>NUCLEOTIDE SEQUENCE [LARGE SCALE GENOMIC DNA]</scope>
    <source>
        <strain evidence="2 3">JCM 15073</strain>
    </source>
</reference>
<evidence type="ECO:0000256" key="1">
    <source>
        <dbReference type="SAM" id="MobiDB-lite"/>
    </source>
</evidence>
<evidence type="ECO:0000313" key="3">
    <source>
        <dbReference type="Proteomes" id="UP000765160"/>
    </source>
</evidence>
<dbReference type="CDD" id="cd03801">
    <property type="entry name" value="GT4_PimA-like"/>
    <property type="match status" value="1"/>
</dbReference>
<dbReference type="PANTHER" id="PTHR12526">
    <property type="entry name" value="GLYCOSYLTRANSFERASE"/>
    <property type="match status" value="1"/>
</dbReference>
<evidence type="ECO:0000313" key="2">
    <source>
        <dbReference type="EMBL" id="NKE47693.1"/>
    </source>
</evidence>
<sequence length="426" mass="42827">MSRAPEQAAGPRTDPPGILPGAGVPGRLGHLLILLPSSGFGGTEGHTAQLAARLANQPGLRVTLAAEPALLPALAAAMPTGLPPGSAAPRLHPAAIGWSGRAPSTDEIAAQEDAARAAIAALAPDILLIPLPWPNAGLGLLRAAADLPRLVVVHLAPEAEPGSIAEALPGLRAAGAAWCAVSPPGARRAARFFGLPEGAVAQVDNPAPPPPLADRALLRVALRNALGLHADAPLLLFVGRLEKTKGAQHLPAIAAAAGMTLACAGAGPLRAELDRSAAADPACRLRLLGHLADPAAWYLAADALVLPSVLEGLPLVFLEAAAAGCPVVATEAALEGLGEAASDLARLVKTPDQAAFGAVLRALLADPEGAAALAGRARAEAARRSWDRILPEWLGLLRAAGARHALAPSRAASLAPNLATEPETPA</sequence>
<accession>A0ABX1F5T9</accession>
<dbReference type="Proteomes" id="UP000765160">
    <property type="component" value="Unassembled WGS sequence"/>
</dbReference>
<dbReference type="Pfam" id="PF13692">
    <property type="entry name" value="Glyco_trans_1_4"/>
    <property type="match status" value="1"/>
</dbReference>
<name>A0ABX1F5T9_9PROT</name>
<gene>
    <name evidence="2" type="ORF">HB662_23145</name>
</gene>
<dbReference type="Gene3D" id="3.40.50.2000">
    <property type="entry name" value="Glycogen Phosphorylase B"/>
    <property type="match status" value="2"/>
</dbReference>
<protein>
    <submittedName>
        <fullName evidence="2">Glycosyltransferase family 4 protein</fullName>
    </submittedName>
</protein>
<proteinExistence type="predicted"/>